<name>A0AAD6Z097_9AGAR</name>
<feature type="compositionally biased region" description="Low complexity" evidence="1">
    <location>
        <begin position="143"/>
        <end position="166"/>
    </location>
</feature>
<dbReference type="EMBL" id="JARIHO010000112">
    <property type="protein sequence ID" value="KAJ7302745.1"/>
    <property type="molecule type" value="Genomic_DNA"/>
</dbReference>
<reference evidence="3" key="1">
    <citation type="submission" date="2023-03" db="EMBL/GenBank/DDBJ databases">
        <title>Massive genome expansion in bonnet fungi (Mycena s.s.) driven by repeated elements and novel gene families across ecological guilds.</title>
        <authorList>
            <consortium name="Lawrence Berkeley National Laboratory"/>
            <person name="Harder C.B."/>
            <person name="Miyauchi S."/>
            <person name="Viragh M."/>
            <person name="Kuo A."/>
            <person name="Thoen E."/>
            <person name="Andreopoulos B."/>
            <person name="Lu D."/>
            <person name="Skrede I."/>
            <person name="Drula E."/>
            <person name="Henrissat B."/>
            <person name="Morin E."/>
            <person name="Kohler A."/>
            <person name="Barry K."/>
            <person name="LaButti K."/>
            <person name="Morin E."/>
            <person name="Salamov A."/>
            <person name="Lipzen A."/>
            <person name="Mereny Z."/>
            <person name="Hegedus B."/>
            <person name="Baldrian P."/>
            <person name="Stursova M."/>
            <person name="Weitz H."/>
            <person name="Taylor A."/>
            <person name="Grigoriev I.V."/>
            <person name="Nagy L.G."/>
            <person name="Martin F."/>
            <person name="Kauserud H."/>
        </authorList>
    </citation>
    <scope>NUCLEOTIDE SEQUENCE</scope>
    <source>
        <strain evidence="3">CBHHK002</strain>
    </source>
</reference>
<dbReference type="Proteomes" id="UP001218218">
    <property type="component" value="Unassembled WGS sequence"/>
</dbReference>
<protein>
    <submittedName>
        <fullName evidence="3">Uncharacterized protein</fullName>
    </submittedName>
</protein>
<feature type="region of interest" description="Disordered" evidence="1">
    <location>
        <begin position="93"/>
        <end position="166"/>
    </location>
</feature>
<keyword evidence="4" id="KW-1185">Reference proteome</keyword>
<evidence type="ECO:0000256" key="1">
    <source>
        <dbReference type="SAM" id="MobiDB-lite"/>
    </source>
</evidence>
<gene>
    <name evidence="3" type="ORF">DFH08DRAFT_71268</name>
</gene>
<sequence>MHARFLFVAILFSAPLIAAAFGRAHIFVRQTDDDCTNECAAWNNDPDDCNSTVVNDYANCLNCFIKSGSDTQADAQESLNGFVQDCDDSGTPVSNVTLTGNSAPSAGAGSTPLPKSTSTPGSPTHTTKPAEETSTDADDDSTATDASASASENATDSAASSSASAGASGAQFLKTGSVAGISAALAVLSVFVSLG</sequence>
<evidence type="ECO:0000313" key="4">
    <source>
        <dbReference type="Proteomes" id="UP001218218"/>
    </source>
</evidence>
<dbReference type="AlphaFoldDB" id="A0AAD6Z097"/>
<organism evidence="3 4">
    <name type="scientific">Mycena albidolilacea</name>
    <dbReference type="NCBI Taxonomy" id="1033008"/>
    <lineage>
        <taxon>Eukaryota</taxon>
        <taxon>Fungi</taxon>
        <taxon>Dikarya</taxon>
        <taxon>Basidiomycota</taxon>
        <taxon>Agaricomycotina</taxon>
        <taxon>Agaricomycetes</taxon>
        <taxon>Agaricomycetidae</taxon>
        <taxon>Agaricales</taxon>
        <taxon>Marasmiineae</taxon>
        <taxon>Mycenaceae</taxon>
        <taxon>Mycena</taxon>
    </lineage>
</organism>
<feature type="compositionally biased region" description="Polar residues" evidence="1">
    <location>
        <begin position="93"/>
        <end position="104"/>
    </location>
</feature>
<keyword evidence="2" id="KW-0732">Signal</keyword>
<evidence type="ECO:0000313" key="3">
    <source>
        <dbReference type="EMBL" id="KAJ7302745.1"/>
    </source>
</evidence>
<feature type="compositionally biased region" description="Acidic residues" evidence="1">
    <location>
        <begin position="133"/>
        <end position="142"/>
    </location>
</feature>
<feature type="compositionally biased region" description="Low complexity" evidence="1">
    <location>
        <begin position="109"/>
        <end position="127"/>
    </location>
</feature>
<accession>A0AAD6Z097</accession>
<feature type="chain" id="PRO_5041897464" evidence="2">
    <location>
        <begin position="20"/>
        <end position="195"/>
    </location>
</feature>
<proteinExistence type="predicted"/>
<evidence type="ECO:0000256" key="2">
    <source>
        <dbReference type="SAM" id="SignalP"/>
    </source>
</evidence>
<comment type="caution">
    <text evidence="3">The sequence shown here is derived from an EMBL/GenBank/DDBJ whole genome shotgun (WGS) entry which is preliminary data.</text>
</comment>
<feature type="signal peptide" evidence="2">
    <location>
        <begin position="1"/>
        <end position="19"/>
    </location>
</feature>